<evidence type="ECO:0000256" key="1">
    <source>
        <dbReference type="SAM" id="MobiDB-lite"/>
    </source>
</evidence>
<feature type="region of interest" description="Disordered" evidence="1">
    <location>
        <begin position="72"/>
        <end position="103"/>
    </location>
</feature>
<reference evidence="3" key="1">
    <citation type="journal article" date="2021" name="BMC Genomics">
        <title>Chromosome-level genome assembly and manually-curated proteome of model necrotroph Parastagonospora nodorum Sn15 reveals a genome-wide trove of candidate effector homologs, and redundancy of virulence-related functions within an accessory chromosome.</title>
        <authorList>
            <person name="Bertazzoni S."/>
            <person name="Jones D.A.B."/>
            <person name="Phan H.T."/>
            <person name="Tan K.-C."/>
            <person name="Hane J.K."/>
        </authorList>
    </citation>
    <scope>NUCLEOTIDE SEQUENCE [LARGE SCALE GENOMIC DNA]</scope>
    <source>
        <strain evidence="3">SN15 / ATCC MYA-4574 / FGSC 10173)</strain>
    </source>
</reference>
<evidence type="ECO:0000313" key="2">
    <source>
        <dbReference type="EMBL" id="QRC91017.1"/>
    </source>
</evidence>
<dbReference type="VEuPathDB" id="FungiDB:JI435_426320"/>
<organism evidence="2 3">
    <name type="scientific">Phaeosphaeria nodorum (strain SN15 / ATCC MYA-4574 / FGSC 10173)</name>
    <name type="common">Glume blotch fungus</name>
    <name type="synonym">Parastagonospora nodorum</name>
    <dbReference type="NCBI Taxonomy" id="321614"/>
    <lineage>
        <taxon>Eukaryota</taxon>
        <taxon>Fungi</taxon>
        <taxon>Dikarya</taxon>
        <taxon>Ascomycota</taxon>
        <taxon>Pezizomycotina</taxon>
        <taxon>Dothideomycetes</taxon>
        <taxon>Pleosporomycetidae</taxon>
        <taxon>Pleosporales</taxon>
        <taxon>Pleosporineae</taxon>
        <taxon>Phaeosphaeriaceae</taxon>
        <taxon>Parastagonospora</taxon>
    </lineage>
</organism>
<sequence length="103" mass="11821">MAGNTRTHTLRKQPAHLLSLAQDYHLNTTTSKLASEVLYLPGEELRKLLQRRFHQFLRKFFCVLLDNMSERVPAKRTASDRADWDSKQRGDPEPDPEPPAAPP</sequence>
<gene>
    <name evidence="2" type="ORF">JI435_426320</name>
</gene>
<evidence type="ECO:0000313" key="3">
    <source>
        <dbReference type="Proteomes" id="UP000663193"/>
    </source>
</evidence>
<dbReference type="AlphaFoldDB" id="A0A7U2HWU7"/>
<proteinExistence type="predicted"/>
<accession>A0A7U2HWU7</accession>
<protein>
    <submittedName>
        <fullName evidence="2">Uncharacterized protein</fullName>
    </submittedName>
</protein>
<dbReference type="Proteomes" id="UP000663193">
    <property type="component" value="Chromosome 1"/>
</dbReference>
<name>A0A7U2HWU7_PHANO</name>
<feature type="compositionally biased region" description="Basic and acidic residues" evidence="1">
    <location>
        <begin position="72"/>
        <end position="92"/>
    </location>
</feature>
<keyword evidence="3" id="KW-1185">Reference proteome</keyword>
<dbReference type="EMBL" id="CP069023">
    <property type="protein sequence ID" value="QRC91017.1"/>
    <property type="molecule type" value="Genomic_DNA"/>
</dbReference>